<evidence type="ECO:0000313" key="3">
    <source>
        <dbReference type="Proteomes" id="UP000235388"/>
    </source>
</evidence>
<sequence length="225" mass="24554">MVLKRLNDALVQLQSRSGLADALKSVSWTAASVRLTHRPNCINRTLWKRQIDAQLSSCVLLTPLVLEPNASKGHLDLGGTSYQPNVEATTSTNTVNMENKQSAAETEQSLIQLVLSLPPPLISLLVVCSRPIHITAQLSLALNWVHPLGPWPSWILLLIMWYSVCLLAPLLLSNGLPNLIFLAAFLAASYHQKLNSSSSSSSPTTPSSKTTQVTLSTHPVMDPYR</sequence>
<dbReference type="Proteomes" id="UP000235388">
    <property type="component" value="Unassembled WGS sequence"/>
</dbReference>
<evidence type="ECO:0000256" key="1">
    <source>
        <dbReference type="SAM" id="MobiDB-lite"/>
    </source>
</evidence>
<dbReference type="STRING" id="200324.A0A2N5ST29"/>
<organism evidence="2 3">
    <name type="scientific">Puccinia coronata f. sp. avenae</name>
    <dbReference type="NCBI Taxonomy" id="200324"/>
    <lineage>
        <taxon>Eukaryota</taxon>
        <taxon>Fungi</taxon>
        <taxon>Dikarya</taxon>
        <taxon>Basidiomycota</taxon>
        <taxon>Pucciniomycotina</taxon>
        <taxon>Pucciniomycetes</taxon>
        <taxon>Pucciniales</taxon>
        <taxon>Pucciniaceae</taxon>
        <taxon>Puccinia</taxon>
    </lineage>
</organism>
<dbReference type="EMBL" id="PGCJ01000871">
    <property type="protein sequence ID" value="PLW16394.1"/>
    <property type="molecule type" value="Genomic_DNA"/>
</dbReference>
<proteinExistence type="predicted"/>
<accession>A0A2N5ST29</accession>
<keyword evidence="3" id="KW-1185">Reference proteome</keyword>
<comment type="caution">
    <text evidence="2">The sequence shown here is derived from an EMBL/GenBank/DDBJ whole genome shotgun (WGS) entry which is preliminary data.</text>
</comment>
<reference evidence="2 3" key="1">
    <citation type="submission" date="2017-11" db="EMBL/GenBank/DDBJ databases">
        <title>De novo assembly and phasing of dikaryotic genomes from two isolates of Puccinia coronata f. sp. avenae, the causal agent of oat crown rust.</title>
        <authorList>
            <person name="Miller M.E."/>
            <person name="Zhang Y."/>
            <person name="Omidvar V."/>
            <person name="Sperschneider J."/>
            <person name="Schwessinger B."/>
            <person name="Raley C."/>
            <person name="Palmer J.M."/>
            <person name="Garnica D."/>
            <person name="Upadhyaya N."/>
            <person name="Rathjen J."/>
            <person name="Taylor J.M."/>
            <person name="Park R.F."/>
            <person name="Dodds P.N."/>
            <person name="Hirsch C.D."/>
            <person name="Kianian S.F."/>
            <person name="Figueroa M."/>
        </authorList>
    </citation>
    <scope>NUCLEOTIDE SEQUENCE [LARGE SCALE GENOMIC DNA]</scope>
    <source>
        <strain evidence="2">12NC29</strain>
    </source>
</reference>
<feature type="region of interest" description="Disordered" evidence="1">
    <location>
        <begin position="196"/>
        <end position="225"/>
    </location>
</feature>
<feature type="compositionally biased region" description="Low complexity" evidence="1">
    <location>
        <begin position="196"/>
        <end position="208"/>
    </location>
</feature>
<gene>
    <name evidence="2" type="ORF">PCANC_17083</name>
</gene>
<dbReference type="AlphaFoldDB" id="A0A2N5ST29"/>
<evidence type="ECO:0000313" key="2">
    <source>
        <dbReference type="EMBL" id="PLW16394.1"/>
    </source>
</evidence>
<name>A0A2N5ST29_9BASI</name>
<protein>
    <submittedName>
        <fullName evidence="2">Uncharacterized protein</fullName>
    </submittedName>
</protein>